<dbReference type="Gene3D" id="3.80.10.10">
    <property type="entry name" value="Ribonuclease Inhibitor"/>
    <property type="match status" value="1"/>
</dbReference>
<sequence length="284" mass="33025">MRFTLRRIFTLFMKNFPPEITDLTIDLLNGDWQSLYNCALVCRAWFPRSRYNLLRNIRLTKHSEALMLMHRFREACIPEDQSPRELSIVEDHAPDSRPFVHTVPSIFLRTTSSMMLESLSIDGIRWREGVVPPGHPFWSSLSQLTSLTSLTLDNCRFVNFRQFQRLVYVLPQLSHLKISRGTTWSRRKTPILHTHLPRLRQLEIDGCNRRVTSALLRWVCDTPTCQSLRQLVYEPPPRSRDALGDMAVALALAARIFSPQWDCERTSTALSHLDIPDSHLQMTE</sequence>
<dbReference type="HOGENOM" id="CLU_1001636_0_0_1"/>
<dbReference type="Proteomes" id="UP000006352">
    <property type="component" value="Unassembled WGS sequence"/>
</dbReference>
<proteinExistence type="predicted"/>
<dbReference type="GeneID" id="24096243"/>
<protein>
    <recommendedName>
        <fullName evidence="3">F-box domain-containing protein</fullName>
    </recommendedName>
</protein>
<reference evidence="1 2" key="1">
    <citation type="journal article" date="2012" name="Appl. Environ. Microbiol.">
        <title>Short-read sequencing for genomic analysis of the brown rot fungus Fibroporia radiculosa.</title>
        <authorList>
            <person name="Tang J.D."/>
            <person name="Perkins A.D."/>
            <person name="Sonstegard T.S."/>
            <person name="Schroeder S.G."/>
            <person name="Burgess S.C."/>
            <person name="Diehl S.V."/>
        </authorList>
    </citation>
    <scope>NUCLEOTIDE SEQUENCE [LARGE SCALE GENOMIC DNA]</scope>
    <source>
        <strain evidence="1 2">TFFH 294</strain>
    </source>
</reference>
<evidence type="ECO:0000313" key="1">
    <source>
        <dbReference type="EMBL" id="CCM01332.1"/>
    </source>
</evidence>
<dbReference type="STRING" id="599839.J4HVY7"/>
<name>J4HVY7_9APHY</name>
<organism evidence="1 2">
    <name type="scientific">Fibroporia radiculosa</name>
    <dbReference type="NCBI Taxonomy" id="599839"/>
    <lineage>
        <taxon>Eukaryota</taxon>
        <taxon>Fungi</taxon>
        <taxon>Dikarya</taxon>
        <taxon>Basidiomycota</taxon>
        <taxon>Agaricomycotina</taxon>
        <taxon>Agaricomycetes</taxon>
        <taxon>Polyporales</taxon>
        <taxon>Fibroporiaceae</taxon>
        <taxon>Fibroporia</taxon>
    </lineage>
</organism>
<accession>J4HVY7</accession>
<dbReference type="SUPFAM" id="SSF52047">
    <property type="entry name" value="RNI-like"/>
    <property type="match status" value="1"/>
</dbReference>
<dbReference type="EMBL" id="HE797027">
    <property type="protein sequence ID" value="CCM01332.1"/>
    <property type="molecule type" value="Genomic_DNA"/>
</dbReference>
<dbReference type="RefSeq" id="XP_012180615.1">
    <property type="nucleotide sequence ID" value="XM_012325225.1"/>
</dbReference>
<keyword evidence="2" id="KW-1185">Reference proteome</keyword>
<dbReference type="InterPro" id="IPR032675">
    <property type="entry name" value="LRR_dom_sf"/>
</dbReference>
<dbReference type="AlphaFoldDB" id="J4HVY7"/>
<dbReference type="OrthoDB" id="2804675at2759"/>
<evidence type="ECO:0008006" key="3">
    <source>
        <dbReference type="Google" id="ProtNLM"/>
    </source>
</evidence>
<gene>
    <name evidence="1" type="ORF">FIBRA_03381</name>
</gene>
<dbReference type="InParanoid" id="J4HVY7"/>
<evidence type="ECO:0000313" key="2">
    <source>
        <dbReference type="Proteomes" id="UP000006352"/>
    </source>
</evidence>